<dbReference type="Proteomes" id="UP000591131">
    <property type="component" value="Unassembled WGS sequence"/>
</dbReference>
<evidence type="ECO:0000313" key="1">
    <source>
        <dbReference type="EMBL" id="KAF4653961.1"/>
    </source>
</evidence>
<dbReference type="GO" id="GO:0034314">
    <property type="term" value="P:Arp2/3 complex-mediated actin nucleation"/>
    <property type="evidence" value="ECO:0007669"/>
    <property type="project" value="InterPro"/>
</dbReference>
<organism evidence="1 2">
    <name type="scientific">Perkinsus chesapeaki</name>
    <name type="common">Clam parasite</name>
    <name type="synonym">Perkinsus andrewsi</name>
    <dbReference type="NCBI Taxonomy" id="330153"/>
    <lineage>
        <taxon>Eukaryota</taxon>
        <taxon>Sar</taxon>
        <taxon>Alveolata</taxon>
        <taxon>Perkinsozoa</taxon>
        <taxon>Perkinsea</taxon>
        <taxon>Perkinsida</taxon>
        <taxon>Perkinsidae</taxon>
        <taxon>Perkinsus</taxon>
    </lineage>
</organism>
<dbReference type="AlphaFoldDB" id="A0A7J6L4J6"/>
<dbReference type="GO" id="GO:0005885">
    <property type="term" value="C:Arp2/3 protein complex"/>
    <property type="evidence" value="ECO:0007669"/>
    <property type="project" value="InterPro"/>
</dbReference>
<evidence type="ECO:0000313" key="2">
    <source>
        <dbReference type="Proteomes" id="UP000591131"/>
    </source>
</evidence>
<feature type="non-terminal residue" evidence="1">
    <location>
        <position position="1"/>
    </location>
</feature>
<dbReference type="OrthoDB" id="200404at2759"/>
<dbReference type="InterPro" id="IPR036753">
    <property type="entry name" value="ARPC3_sf"/>
</dbReference>
<protein>
    <submittedName>
        <fullName evidence="1">Uncharacterized protein</fullName>
    </submittedName>
</protein>
<reference evidence="1 2" key="1">
    <citation type="submission" date="2020-04" db="EMBL/GenBank/DDBJ databases">
        <title>Perkinsus chesapeaki whole genome sequence.</title>
        <authorList>
            <person name="Bogema D.R."/>
        </authorList>
    </citation>
    <scope>NUCLEOTIDE SEQUENCE [LARGE SCALE GENOMIC DNA]</scope>
    <source>
        <strain evidence="1">ATCC PRA-425</strain>
    </source>
</reference>
<comment type="caution">
    <text evidence="1">The sequence shown here is derived from an EMBL/GenBank/DDBJ whole genome shotgun (WGS) entry which is preliminary data.</text>
</comment>
<sequence length="238" mass="27182">MLYHSHQAEWLGSLNAKCRCVCGIPILPIRCRRSVSSGIPVVEEVWDKQEPNYLDIVDEALKAFRLDILALGTYTSPMANAVVDGAVREGRHLGSFRPMDTYDRVMTYIMIWIHRCLCIAEEAMNEPGEAPGETSDGSLEDASDSKLSKDKLLWILKDASIDADKDGDSINDWKHTFLLLREESDITRVSSDDLEQLGTYFRHLRNVTVDRLVRNHLYKDHQSSPSKWWLQYARLVTV</sequence>
<dbReference type="EMBL" id="JAAPAO010000772">
    <property type="protein sequence ID" value="KAF4653961.1"/>
    <property type="molecule type" value="Genomic_DNA"/>
</dbReference>
<accession>A0A7J6L4J6</accession>
<name>A0A7J6L4J6_PERCH</name>
<dbReference type="Gene3D" id="1.10.1760.10">
    <property type="entry name" value="Actin-related protein 2/3 complex subunit 3"/>
    <property type="match status" value="1"/>
</dbReference>
<gene>
    <name evidence="1" type="ORF">FOL47_010212</name>
</gene>
<keyword evidence="2" id="KW-1185">Reference proteome</keyword>
<dbReference type="GO" id="GO:0030833">
    <property type="term" value="P:regulation of actin filament polymerization"/>
    <property type="evidence" value="ECO:0007669"/>
    <property type="project" value="InterPro"/>
</dbReference>
<proteinExistence type="predicted"/>